<accession>A0A257LTC4</accession>
<feature type="domain" description="DUF374" evidence="2">
    <location>
        <begin position="54"/>
        <end position="113"/>
    </location>
</feature>
<evidence type="ECO:0000313" key="4">
    <source>
        <dbReference type="Proteomes" id="UP000216312"/>
    </source>
</evidence>
<dbReference type="Pfam" id="PF04028">
    <property type="entry name" value="DUF374"/>
    <property type="match status" value="1"/>
</dbReference>
<feature type="transmembrane region" description="Helical" evidence="1">
    <location>
        <begin position="7"/>
        <end position="27"/>
    </location>
</feature>
<name>A0A257LTC4_UNCW3</name>
<dbReference type="EMBL" id="NMUJ01000039">
    <property type="protein sequence ID" value="OYV02907.1"/>
    <property type="molecule type" value="Genomic_DNA"/>
</dbReference>
<dbReference type="InterPro" id="IPR007172">
    <property type="entry name" value="DUF374"/>
</dbReference>
<reference evidence="4" key="1">
    <citation type="submission" date="2017-07" db="EMBL/GenBank/DDBJ databases">
        <title>Novel pathways for hydrocarbon cycling and metabolic interdependencies in hydrothermal sediment communities.</title>
        <authorList>
            <person name="Dombrowski N."/>
            <person name="Seitz K."/>
            <person name="Teske A."/>
            <person name="Baker B."/>
        </authorList>
    </citation>
    <scope>NUCLEOTIDE SEQUENCE [LARGE SCALE GENOMIC DNA]</scope>
</reference>
<evidence type="ECO:0000256" key="1">
    <source>
        <dbReference type="SAM" id="Phobius"/>
    </source>
</evidence>
<proteinExistence type="predicted"/>
<dbReference type="Proteomes" id="UP000216312">
    <property type="component" value="Unassembled WGS sequence"/>
</dbReference>
<dbReference type="AlphaFoldDB" id="A0A257LTC4"/>
<keyword evidence="1" id="KW-1133">Transmembrane helix</keyword>
<protein>
    <recommendedName>
        <fullName evidence="2">DUF374 domain-containing protein</fullName>
    </recommendedName>
</protein>
<keyword evidence="1" id="KW-0812">Transmembrane</keyword>
<organism evidence="3 4">
    <name type="scientific">candidate division WOR-3 bacterium 4484_18</name>
    <dbReference type="NCBI Taxonomy" id="2020626"/>
    <lineage>
        <taxon>Bacteria</taxon>
        <taxon>Bacteria division WOR-3</taxon>
    </lineage>
</organism>
<comment type="caution">
    <text evidence="3">The sequence shown here is derived from an EMBL/GenBank/DDBJ whole genome shotgun (WGS) entry which is preliminary data.</text>
</comment>
<evidence type="ECO:0000313" key="3">
    <source>
        <dbReference type="EMBL" id="OYV02907.1"/>
    </source>
</evidence>
<sequence length="120" mass="13986">MNKWEEFKLWILTSAIHWMLKLIWCSLRIKWYRISKPNRVIYAIWHANILPAVYVYRSEKIAILVSPHRDGELANKVLQSIGYHTIRGATDNQAVPALLRILKLNNISIAITPVLLKKRG</sequence>
<gene>
    <name evidence="3" type="ORF">CGW93_03350</name>
</gene>
<evidence type="ECO:0000259" key="2">
    <source>
        <dbReference type="Pfam" id="PF04028"/>
    </source>
</evidence>
<keyword evidence="1" id="KW-0472">Membrane</keyword>